<protein>
    <recommendedName>
        <fullName evidence="4">DUF2742 domain-containing protein</fullName>
    </recommendedName>
</protein>
<dbReference type="Proteomes" id="UP000326598">
    <property type="component" value="Chromosome"/>
</dbReference>
<dbReference type="AlphaFoldDB" id="A0A5J6IHX2"/>
<dbReference type="EMBL" id="CP023694">
    <property type="protein sequence ID" value="QEV30223.1"/>
    <property type="molecule type" value="Genomic_DNA"/>
</dbReference>
<feature type="compositionally biased region" description="Basic and acidic residues" evidence="1">
    <location>
        <begin position="107"/>
        <end position="116"/>
    </location>
</feature>
<name>A0A5J6IHX2_STRC4</name>
<organism evidence="2 3">
    <name type="scientific">Streptomyces coeruleorubidus</name>
    <dbReference type="NCBI Taxonomy" id="116188"/>
    <lineage>
        <taxon>Bacteria</taxon>
        <taxon>Bacillati</taxon>
        <taxon>Actinomycetota</taxon>
        <taxon>Actinomycetes</taxon>
        <taxon>Kitasatosporales</taxon>
        <taxon>Streptomycetaceae</taxon>
        <taxon>Streptomyces</taxon>
    </lineage>
</organism>
<evidence type="ECO:0000313" key="2">
    <source>
        <dbReference type="EMBL" id="QEV30223.1"/>
    </source>
</evidence>
<sequence>MWAEAKVYYLASVFPKYGSPAWIALPPDDPRRLASALHAAEMWRKYGDEDNLLAWFRDVSRPRPPFAEGRSRAELDALAKPKRPHQLRATPGWPPIRVPGKPGRYLTYRDTHQEAA</sequence>
<evidence type="ECO:0000313" key="3">
    <source>
        <dbReference type="Proteomes" id="UP000326598"/>
    </source>
</evidence>
<gene>
    <name evidence="2" type="ORF">CP976_06740</name>
</gene>
<evidence type="ECO:0000256" key="1">
    <source>
        <dbReference type="SAM" id="MobiDB-lite"/>
    </source>
</evidence>
<reference evidence="2 3" key="1">
    <citation type="submission" date="2017-09" db="EMBL/GenBank/DDBJ databases">
        <authorList>
            <person name="Lee N."/>
            <person name="Cho B.-K."/>
        </authorList>
    </citation>
    <scope>NUCLEOTIDE SEQUENCE [LARGE SCALE GENOMIC DNA]</scope>
    <source>
        <strain evidence="2 3">ATCC 13740</strain>
    </source>
</reference>
<accession>A0A5J6IHX2</accession>
<dbReference type="KEGG" id="scoe:CP976_06740"/>
<evidence type="ECO:0008006" key="4">
    <source>
        <dbReference type="Google" id="ProtNLM"/>
    </source>
</evidence>
<proteinExistence type="predicted"/>
<feature type="region of interest" description="Disordered" evidence="1">
    <location>
        <begin position="81"/>
        <end position="116"/>
    </location>
</feature>